<dbReference type="PANTHER" id="PTHR39324:SF1">
    <property type="entry name" value="CALCIUM DODECIN"/>
    <property type="match status" value="1"/>
</dbReference>
<comment type="caution">
    <text evidence="2">The sequence shown here is derived from an EMBL/GenBank/DDBJ whole genome shotgun (WGS) entry which is preliminary data.</text>
</comment>
<accession>A0A934K257</accession>
<dbReference type="Proteomes" id="UP000606991">
    <property type="component" value="Unassembled WGS sequence"/>
</dbReference>
<dbReference type="InterPro" id="IPR009923">
    <property type="entry name" value="Dodecin"/>
</dbReference>
<dbReference type="EMBL" id="JAEKNS010000139">
    <property type="protein sequence ID" value="MBJ7595907.1"/>
    <property type="molecule type" value="Genomic_DNA"/>
</dbReference>
<reference evidence="2" key="2">
    <citation type="submission" date="2018-05" db="EMBL/GenBank/DDBJ databases">
        <authorList>
            <person name="Ferrari B."/>
        </authorList>
    </citation>
    <scope>NUCLEOTIDE SEQUENCE</scope>
    <source>
        <strain evidence="2">RRmetagenome_bin12</strain>
    </source>
</reference>
<sequence>MADSVYRITELVGVSTESWEDAARRAVETASGTLRDLRVAEVVKLDITVEDGKVARFRTRLALSFKYEPGSTGS</sequence>
<dbReference type="PANTHER" id="PTHR39324">
    <property type="entry name" value="CALCIUM DODECIN"/>
    <property type="match status" value="1"/>
</dbReference>
<evidence type="ECO:0000313" key="4">
    <source>
        <dbReference type="Proteomes" id="UP000606991"/>
    </source>
</evidence>
<evidence type="ECO:0000313" key="2">
    <source>
        <dbReference type="EMBL" id="PZR82227.1"/>
    </source>
</evidence>
<proteinExistence type="predicted"/>
<dbReference type="InterPro" id="IPR025543">
    <property type="entry name" value="Dodecin-like"/>
</dbReference>
<dbReference type="EMBL" id="QHBU01000079">
    <property type="protein sequence ID" value="PZR82227.1"/>
    <property type="molecule type" value="Genomic_DNA"/>
</dbReference>
<accession>A0A2W5ZE25</accession>
<dbReference type="Proteomes" id="UP000248724">
    <property type="component" value="Unassembled WGS sequence"/>
</dbReference>
<dbReference type="AlphaFoldDB" id="A0A2W5ZE25"/>
<name>A0A2W5ZE25_9BACT</name>
<dbReference type="RefSeq" id="WP_337313450.1">
    <property type="nucleotide sequence ID" value="NZ_JAEKNS010000139.1"/>
</dbReference>
<gene>
    <name evidence="2" type="ORF">DLM65_04450</name>
    <name evidence="1" type="ORF">JF886_13815</name>
</gene>
<dbReference type="SUPFAM" id="SSF89807">
    <property type="entry name" value="Dodecin-like"/>
    <property type="match status" value="1"/>
</dbReference>
<reference evidence="2 3" key="1">
    <citation type="journal article" date="2017" name="Nature">
        <title>Atmospheric trace gases support primary production in Antarctic desert surface soil.</title>
        <authorList>
            <person name="Ji M."/>
            <person name="Greening C."/>
            <person name="Vanwonterghem I."/>
            <person name="Carere C.R."/>
            <person name="Bay S.K."/>
            <person name="Steen J.A."/>
            <person name="Montgomery K."/>
            <person name="Lines T."/>
            <person name="Beardall J."/>
            <person name="van Dorst J."/>
            <person name="Snape I."/>
            <person name="Stott M.B."/>
            <person name="Hugenholtz P."/>
            <person name="Ferrari B.C."/>
        </authorList>
    </citation>
    <scope>NUCLEOTIDE SEQUENCE [LARGE SCALE GENOMIC DNA]</scope>
    <source>
        <strain evidence="2">RRmetagenome_bin12</strain>
    </source>
</reference>
<organism evidence="2 3">
    <name type="scientific">Candidatus Aeolococcus gillhamiae</name>
    <dbReference type="NCBI Taxonomy" id="3127015"/>
    <lineage>
        <taxon>Bacteria</taxon>
        <taxon>Bacillati</taxon>
        <taxon>Candidatus Dormiibacterota</taxon>
        <taxon>Candidatus Dormibacteria</taxon>
        <taxon>Candidatus Aeolococcales</taxon>
        <taxon>Candidatus Aeolococcaceae</taxon>
        <taxon>Candidatus Aeolococcus</taxon>
    </lineage>
</organism>
<evidence type="ECO:0000313" key="3">
    <source>
        <dbReference type="Proteomes" id="UP000248724"/>
    </source>
</evidence>
<protein>
    <submittedName>
        <fullName evidence="1">Dodecin domain-containing protein</fullName>
    </submittedName>
    <submittedName>
        <fullName evidence="2">Transporter</fullName>
    </submittedName>
</protein>
<dbReference type="Pfam" id="PF07311">
    <property type="entry name" value="Dodecin"/>
    <property type="match status" value="1"/>
</dbReference>
<dbReference type="InterPro" id="IPR036694">
    <property type="entry name" value="Dodecin-like_sf"/>
</dbReference>
<dbReference type="Gene3D" id="3.30.1660.10">
    <property type="entry name" value="Flavin-binding protein dodecin"/>
    <property type="match status" value="1"/>
</dbReference>
<evidence type="ECO:0000313" key="1">
    <source>
        <dbReference type="EMBL" id="MBJ7595907.1"/>
    </source>
</evidence>
<reference evidence="1 4" key="3">
    <citation type="submission" date="2020-10" db="EMBL/GenBank/DDBJ databases">
        <title>Ca. Dormibacterota MAGs.</title>
        <authorList>
            <person name="Montgomery K."/>
        </authorList>
    </citation>
    <scope>NUCLEOTIDE SEQUENCE [LARGE SCALE GENOMIC DNA]</scope>
    <source>
        <strain evidence="1">SC8812_S17_18</strain>
    </source>
</reference>